<evidence type="ECO:0000256" key="8">
    <source>
        <dbReference type="ARBA" id="ARBA00023136"/>
    </source>
</evidence>
<accession>A0AAD5U4Y8</accession>
<evidence type="ECO:0000256" key="6">
    <source>
        <dbReference type="ARBA" id="ARBA00022989"/>
    </source>
</evidence>
<evidence type="ECO:0000256" key="9">
    <source>
        <dbReference type="SAM" id="Phobius"/>
    </source>
</evidence>
<evidence type="ECO:0000313" key="10">
    <source>
        <dbReference type="EMBL" id="KAJ3219870.1"/>
    </source>
</evidence>
<dbReference type="GO" id="GO:0005743">
    <property type="term" value="C:mitochondrial inner membrane"/>
    <property type="evidence" value="ECO:0007669"/>
    <property type="project" value="UniProtKB-SubCell"/>
</dbReference>
<keyword evidence="6 9" id="KW-1133">Transmembrane helix</keyword>
<gene>
    <name evidence="10" type="ORF">HK099_004550</name>
</gene>
<dbReference type="AlphaFoldDB" id="A0AAD5U4Y8"/>
<evidence type="ECO:0000256" key="4">
    <source>
        <dbReference type="ARBA" id="ARBA00022692"/>
    </source>
</evidence>
<comment type="similarity">
    <text evidence="2">Belongs to the COX20 family.</text>
</comment>
<keyword evidence="7" id="KW-0496">Mitochondrion</keyword>
<name>A0AAD5U4Y8_9FUNG</name>
<dbReference type="GO" id="GO:0033617">
    <property type="term" value="P:mitochondrial respiratory chain complex IV assembly"/>
    <property type="evidence" value="ECO:0007669"/>
    <property type="project" value="InterPro"/>
</dbReference>
<evidence type="ECO:0000256" key="7">
    <source>
        <dbReference type="ARBA" id="ARBA00023128"/>
    </source>
</evidence>
<evidence type="ECO:0000256" key="1">
    <source>
        <dbReference type="ARBA" id="ARBA00004273"/>
    </source>
</evidence>
<dbReference type="PRINTS" id="PR02049">
    <property type="entry name" value="PROTEINF36A"/>
</dbReference>
<dbReference type="Proteomes" id="UP001211065">
    <property type="component" value="Unassembled WGS sequence"/>
</dbReference>
<keyword evidence="5" id="KW-0999">Mitochondrion inner membrane</keyword>
<comment type="subcellular location">
    <subcellularLocation>
        <location evidence="1">Mitochondrion inner membrane</location>
    </subcellularLocation>
</comment>
<dbReference type="InterPro" id="IPR022533">
    <property type="entry name" value="Cox20"/>
</dbReference>
<feature type="transmembrane region" description="Helical" evidence="9">
    <location>
        <begin position="36"/>
        <end position="54"/>
    </location>
</feature>
<comment type="caution">
    <text evidence="10">The sequence shown here is derived from an EMBL/GenBank/DDBJ whole genome shotgun (WGS) entry which is preliminary data.</text>
</comment>
<dbReference type="EMBL" id="JADGJW010000324">
    <property type="protein sequence ID" value="KAJ3219870.1"/>
    <property type="molecule type" value="Genomic_DNA"/>
</dbReference>
<evidence type="ECO:0000256" key="2">
    <source>
        <dbReference type="ARBA" id="ARBA00009575"/>
    </source>
</evidence>
<evidence type="ECO:0000313" key="11">
    <source>
        <dbReference type="Proteomes" id="UP001211065"/>
    </source>
</evidence>
<keyword evidence="8 9" id="KW-0472">Membrane</keyword>
<reference evidence="10" key="1">
    <citation type="submission" date="2020-05" db="EMBL/GenBank/DDBJ databases">
        <title>Phylogenomic resolution of chytrid fungi.</title>
        <authorList>
            <person name="Stajich J.E."/>
            <person name="Amses K."/>
            <person name="Simmons R."/>
            <person name="Seto K."/>
            <person name="Myers J."/>
            <person name="Bonds A."/>
            <person name="Quandt C.A."/>
            <person name="Barry K."/>
            <person name="Liu P."/>
            <person name="Grigoriev I."/>
            <person name="Longcore J.E."/>
            <person name="James T.Y."/>
        </authorList>
    </citation>
    <scope>NUCLEOTIDE SEQUENCE</scope>
    <source>
        <strain evidence="10">JEL0476</strain>
    </source>
</reference>
<dbReference type="PANTHER" id="PTHR31586:SF1">
    <property type="entry name" value="CYTOCHROME C OXIDASE ASSEMBLY PROTEIN COX20, MITOCHONDRIAL"/>
    <property type="match status" value="1"/>
</dbReference>
<proteinExistence type="inferred from homology"/>
<protein>
    <recommendedName>
        <fullName evidence="3">Cytochrome c oxidase assembly protein COX20, mitochondrial</fullName>
    </recommendedName>
</protein>
<evidence type="ECO:0000256" key="3">
    <source>
        <dbReference type="ARBA" id="ARBA00017689"/>
    </source>
</evidence>
<keyword evidence="4 9" id="KW-0812">Transmembrane</keyword>
<dbReference type="PANTHER" id="PTHR31586">
    <property type="entry name" value="CYTOCHROME C OXIDASE PROTEIN 20"/>
    <property type="match status" value="1"/>
</dbReference>
<evidence type="ECO:0000256" key="5">
    <source>
        <dbReference type="ARBA" id="ARBA00022792"/>
    </source>
</evidence>
<dbReference type="Pfam" id="PF12597">
    <property type="entry name" value="Cox20"/>
    <property type="match status" value="1"/>
</dbReference>
<sequence length="99" mass="11178">MSDKKLSSDPKDVIKDIHAADFKPSNFLSMPCSKKALLYGVAAGSSIGLIRFYVSQRLRSAGHFAVFTFAGVSILSWEYCRYQRRLVQIELDKMGQQEK</sequence>
<keyword evidence="11" id="KW-1185">Reference proteome</keyword>
<organism evidence="10 11">
    <name type="scientific">Clydaea vesicula</name>
    <dbReference type="NCBI Taxonomy" id="447962"/>
    <lineage>
        <taxon>Eukaryota</taxon>
        <taxon>Fungi</taxon>
        <taxon>Fungi incertae sedis</taxon>
        <taxon>Chytridiomycota</taxon>
        <taxon>Chytridiomycota incertae sedis</taxon>
        <taxon>Chytridiomycetes</taxon>
        <taxon>Lobulomycetales</taxon>
        <taxon>Lobulomycetaceae</taxon>
        <taxon>Clydaea</taxon>
    </lineage>
</organism>